<name>A0ABW3T1S3_9CAUL</name>
<reference evidence="2" key="1">
    <citation type="journal article" date="2019" name="Int. J. Syst. Evol. Microbiol.">
        <title>The Global Catalogue of Microorganisms (GCM) 10K type strain sequencing project: providing services to taxonomists for standard genome sequencing and annotation.</title>
        <authorList>
            <consortium name="The Broad Institute Genomics Platform"/>
            <consortium name="The Broad Institute Genome Sequencing Center for Infectious Disease"/>
            <person name="Wu L."/>
            <person name="Ma J."/>
        </authorList>
    </citation>
    <scope>NUCLEOTIDE SEQUENCE [LARGE SCALE GENOMIC DNA]</scope>
    <source>
        <strain evidence="2">CCUG 55074</strain>
    </source>
</reference>
<accession>A0ABW3T1S3</accession>
<evidence type="ECO:0000313" key="1">
    <source>
        <dbReference type="EMBL" id="MFD1190878.1"/>
    </source>
</evidence>
<gene>
    <name evidence="1" type="ORF">ACFQ27_09835</name>
</gene>
<sequence length="188" mass="19725">MSYPVRIGAVALLLVALLVGLVVRETAARTQGTELRLTMQALDPRDLLTGHYAALDFGQALPLGAACPTGLGPEDKPGWIAFTPGPVTARVTGFAADRASAARLGPIVAKGKASCWRDTSDLKGPGRVALDLGVRRFHADQKRAEAVEAALRGREPGAAIGVLSVGKDGKPRLKGVIIAGQRMDLDWK</sequence>
<proteinExistence type="predicted"/>
<protein>
    <submittedName>
        <fullName evidence="1">GDYXXLXY domain-containing protein</fullName>
    </submittedName>
</protein>
<keyword evidence="2" id="KW-1185">Reference proteome</keyword>
<comment type="caution">
    <text evidence="1">The sequence shown here is derived from an EMBL/GenBank/DDBJ whole genome shotgun (WGS) entry which is preliminary data.</text>
</comment>
<dbReference type="EMBL" id="JBHTLQ010000018">
    <property type="protein sequence ID" value="MFD1190878.1"/>
    <property type="molecule type" value="Genomic_DNA"/>
</dbReference>
<dbReference type="Proteomes" id="UP001597216">
    <property type="component" value="Unassembled WGS sequence"/>
</dbReference>
<organism evidence="1 2">
    <name type="scientific">Phenylobacterium conjunctum</name>
    <dbReference type="NCBI Taxonomy" id="1298959"/>
    <lineage>
        <taxon>Bacteria</taxon>
        <taxon>Pseudomonadati</taxon>
        <taxon>Pseudomonadota</taxon>
        <taxon>Alphaproteobacteria</taxon>
        <taxon>Caulobacterales</taxon>
        <taxon>Caulobacteraceae</taxon>
        <taxon>Phenylobacterium</taxon>
    </lineage>
</organism>
<dbReference type="Pfam" id="PF14345">
    <property type="entry name" value="GDYXXLXY"/>
    <property type="match status" value="1"/>
</dbReference>
<dbReference type="RefSeq" id="WP_377353467.1">
    <property type="nucleotide sequence ID" value="NZ_JBHTLQ010000018.1"/>
</dbReference>
<dbReference type="InterPro" id="IPR025833">
    <property type="entry name" value="GDYXXLXY"/>
</dbReference>
<evidence type="ECO:0000313" key="2">
    <source>
        <dbReference type="Proteomes" id="UP001597216"/>
    </source>
</evidence>